<dbReference type="AlphaFoldDB" id="A0A178U9W9"/>
<evidence type="ECO:0000313" key="3">
    <source>
        <dbReference type="Proteomes" id="UP000078284"/>
    </source>
</evidence>
<accession>A0A178U9W9</accession>
<dbReference type="InterPro" id="IPR005162">
    <property type="entry name" value="Retrotrans_gag_dom"/>
</dbReference>
<dbReference type="PANTHER" id="PTHR33223">
    <property type="entry name" value="CCHC-TYPE DOMAIN-CONTAINING PROTEIN"/>
    <property type="match status" value="1"/>
</dbReference>
<name>A0A178U9W9_ARATH</name>
<gene>
    <name evidence="2" type="ORF">AXX17_ATUG00220</name>
</gene>
<dbReference type="EMBL" id="LUHQ01000006">
    <property type="protein sequence ID" value="OAO89451.1"/>
    <property type="molecule type" value="Genomic_DNA"/>
</dbReference>
<comment type="caution">
    <text evidence="2">The sequence shown here is derived from an EMBL/GenBank/DDBJ whole genome shotgun (WGS) entry which is preliminary data.</text>
</comment>
<dbReference type="PANTHER" id="PTHR33223:SF11">
    <property type="entry name" value="ELEMENT PROTEIN, PUTATIVE-RELATED"/>
    <property type="match status" value="1"/>
</dbReference>
<reference evidence="3" key="1">
    <citation type="journal article" date="2016" name="Proc. Natl. Acad. Sci. U.S.A.">
        <title>Chromosome-level assembly of Arabidopsis thaliana Ler reveals the extent of translocation and inversion polymorphisms.</title>
        <authorList>
            <person name="Zapata L."/>
            <person name="Ding J."/>
            <person name="Willing E.M."/>
            <person name="Hartwig B."/>
            <person name="Bezdan D."/>
            <person name="Jiao W.B."/>
            <person name="Patel V."/>
            <person name="Velikkakam James G."/>
            <person name="Koornneef M."/>
            <person name="Ossowski S."/>
            <person name="Schneeberger K."/>
        </authorList>
    </citation>
    <scope>NUCLEOTIDE SEQUENCE [LARGE SCALE GENOMIC DNA]</scope>
    <source>
        <strain evidence="3">cv. Landsberg erecta</strain>
    </source>
</reference>
<protein>
    <recommendedName>
        <fullName evidence="1">Retrotransposon gag domain-containing protein</fullName>
    </recommendedName>
</protein>
<dbReference type="Pfam" id="PF03732">
    <property type="entry name" value="Retrotrans_gag"/>
    <property type="match status" value="1"/>
</dbReference>
<proteinExistence type="predicted"/>
<evidence type="ECO:0000313" key="2">
    <source>
        <dbReference type="EMBL" id="OAO89451.1"/>
    </source>
</evidence>
<feature type="domain" description="Retrotransposon gag" evidence="1">
    <location>
        <begin position="31"/>
        <end position="119"/>
    </location>
</feature>
<evidence type="ECO:0000259" key="1">
    <source>
        <dbReference type="Pfam" id="PF03732"/>
    </source>
</evidence>
<sequence>MKNPLDHLDEFDRLCSLTKINGGNEDGFKLRLFPFSLGDKAHQWEKSIPQGSNDCKKAFFAKFFSNSRTARLRYEIFGFTQKNVETFCEAWERFKGYQTQRPHHGFSKASHLSTLYRGVLPKIKMLLDTTSNGNFLNKDVEEG</sequence>
<dbReference type="Proteomes" id="UP000078284">
    <property type="component" value="Unassembled WGS sequence"/>
</dbReference>
<organism evidence="2 3">
    <name type="scientific">Arabidopsis thaliana</name>
    <name type="common">Mouse-ear cress</name>
    <dbReference type="NCBI Taxonomy" id="3702"/>
    <lineage>
        <taxon>Eukaryota</taxon>
        <taxon>Viridiplantae</taxon>
        <taxon>Streptophyta</taxon>
        <taxon>Embryophyta</taxon>
        <taxon>Tracheophyta</taxon>
        <taxon>Spermatophyta</taxon>
        <taxon>Magnoliopsida</taxon>
        <taxon>eudicotyledons</taxon>
        <taxon>Gunneridae</taxon>
        <taxon>Pentapetalae</taxon>
        <taxon>rosids</taxon>
        <taxon>malvids</taxon>
        <taxon>Brassicales</taxon>
        <taxon>Brassicaceae</taxon>
        <taxon>Camelineae</taxon>
        <taxon>Arabidopsis</taxon>
    </lineage>
</organism>